<evidence type="ECO:0000259" key="8">
    <source>
        <dbReference type="Pfam" id="PF03522"/>
    </source>
</evidence>
<dbReference type="EMBL" id="JAHDYR010000012">
    <property type="protein sequence ID" value="KAG9395188.1"/>
    <property type="molecule type" value="Genomic_DNA"/>
</dbReference>
<feature type="transmembrane region" description="Helical" evidence="6">
    <location>
        <begin position="430"/>
        <end position="449"/>
    </location>
</feature>
<dbReference type="GO" id="GO:1990573">
    <property type="term" value="P:potassium ion import across plasma membrane"/>
    <property type="evidence" value="ECO:0007669"/>
    <property type="project" value="TreeGrafter"/>
</dbReference>
<dbReference type="InterPro" id="IPR004842">
    <property type="entry name" value="SLC12A_fam"/>
</dbReference>
<evidence type="ECO:0000256" key="6">
    <source>
        <dbReference type="SAM" id="Phobius"/>
    </source>
</evidence>
<evidence type="ECO:0000256" key="5">
    <source>
        <dbReference type="SAM" id="MobiDB-lite"/>
    </source>
</evidence>
<proteinExistence type="predicted"/>
<dbReference type="GO" id="GO:0055064">
    <property type="term" value="P:chloride ion homeostasis"/>
    <property type="evidence" value="ECO:0007669"/>
    <property type="project" value="TreeGrafter"/>
</dbReference>
<sequence>MNEQDAPIVNSTMFQAEPVPVTVMYAADSPEPRPNLNELVSTMEIGEGIPMDVSEEKEVATFTPRTSKRVRKQKKMKQSGFGWFTGVYARCLLNIWGVIMFLRLGWVVGTAGLPLALLVVLAGVSVTFLTALSLSAISTNGAVKGGGVYYLISRTLGPTYGGVIGVVFFIANAVVVAMYVIGFTESFLEMLYSFVSGPVLHSQVDSRLVSSAVAVVILHTNGITGFSLDTLVDNLPSSFSSNGNSGENLFTVFAIFFPACTGIMAGANISGDLKNPSVAIPKGTLHAIFTSTAVYLLMAFALAATVSRTAASNEGLVNYKLVMASITIWEPIFYVGVFAATLSSALASACATTTSFPGSGSWARDGKKNEPHRAYLLTFAIALGSIMVNNLDLVAPVISNFFLISYGAINYACFTTSMTGSPGWRPSFRLYNRWLALLATVLCIVIMFMMDWFNAALSVVVCLVVFGYIHWRPPNVNWGDAAQANLYATALQSALKLDRTELHVKNYRPQCLVLVGKLGKRPHLFRFAHQLAAAKGIVVVGNVIVKADEDRQINLLVHERERGREFLDERNITAFYDATTSTTFPRGARHLMLTSGLGRLRPDTVVMGYPTRWPSDSAKGERFITVLREACAINKGVVIIENFDLDVKPSTVPNPDTASMLKRLQGDAAITVRSIANLRDVIKTEAGDGPVAKFTKAARHHRGAIDVYWLADDGGLTVLLPHLLSKNPAWSSCKLRVFTTANEDNAKEHKARMERLMTDFRMKAEVVVIPEGFLTHGMPDSIEERIEMQQKVHAADAKHTISAYSHIQSLFTVHASSITMHPSMSMAGHASKPSLSTVPNLTEVFDRWELEAEEVDVIVAEAGLQTETEGESTDADSDSASDVSPPIPGPTPAPVSLDGLTAESVAVLEDIPIPPVLRDKTLRFVRLGRVIREMSGDAELTVVSTPVPKLDVPVNVLMAWMQQLIREGKPSMLMRGNGTTTLTYDA</sequence>
<gene>
    <name evidence="9" type="ORF">J8273_0408</name>
</gene>
<reference evidence="9" key="1">
    <citation type="submission" date="2021-05" db="EMBL/GenBank/DDBJ databases">
        <title>A free-living protist that lacks canonical eukaryotic 1 DNA replication and segregation systems.</title>
        <authorList>
            <person name="Salas-Leiva D.E."/>
            <person name="Tromer E.C."/>
            <person name="Curtis B.A."/>
            <person name="Jerlstrom-Hultqvist J."/>
            <person name="Kolisko M."/>
            <person name="Yi Z."/>
            <person name="Salas-Leiva J.S."/>
            <person name="Gallot-Lavallee L."/>
            <person name="Kops G.J.P.L."/>
            <person name="Archibald J.M."/>
            <person name="Simpson A.G.B."/>
            <person name="Roger A.J."/>
        </authorList>
    </citation>
    <scope>NUCLEOTIDE SEQUENCE</scope>
    <source>
        <strain evidence="9">BICM</strain>
    </source>
</reference>
<feature type="transmembrane region" description="Helical" evidence="6">
    <location>
        <begin position="288"/>
        <end position="311"/>
    </location>
</feature>
<feature type="transmembrane region" description="Helical" evidence="6">
    <location>
        <begin position="114"/>
        <end position="136"/>
    </location>
</feature>
<protein>
    <submittedName>
        <fullName evidence="9">Amino acid permease</fullName>
    </submittedName>
</protein>
<dbReference type="AlphaFoldDB" id="A0A8J6AVF7"/>
<feature type="domain" description="SLC12A transporter C-terminal" evidence="8">
    <location>
        <begin position="698"/>
        <end position="793"/>
    </location>
</feature>
<feature type="transmembrane region" description="Helical" evidence="6">
    <location>
        <begin position="148"/>
        <end position="170"/>
    </location>
</feature>
<feature type="domain" description="SLC12A transporter C-terminal" evidence="8">
    <location>
        <begin position="917"/>
        <end position="984"/>
    </location>
</feature>
<evidence type="ECO:0000256" key="1">
    <source>
        <dbReference type="ARBA" id="ARBA00004141"/>
    </source>
</evidence>
<dbReference type="Gene3D" id="1.20.1740.10">
    <property type="entry name" value="Amino acid/polyamine transporter I"/>
    <property type="match status" value="1"/>
</dbReference>
<dbReference type="GO" id="GO:0006884">
    <property type="term" value="P:cell volume homeostasis"/>
    <property type="evidence" value="ECO:0007669"/>
    <property type="project" value="TreeGrafter"/>
</dbReference>
<feature type="domain" description="SLC12A transporter C-terminal" evidence="8">
    <location>
        <begin position="521"/>
        <end position="641"/>
    </location>
</feature>
<feature type="region of interest" description="Disordered" evidence="5">
    <location>
        <begin position="863"/>
        <end position="893"/>
    </location>
</feature>
<dbReference type="OrthoDB" id="2020542at2759"/>
<dbReference type="GO" id="GO:0008511">
    <property type="term" value="F:sodium:potassium:chloride symporter activity"/>
    <property type="evidence" value="ECO:0007669"/>
    <property type="project" value="TreeGrafter"/>
</dbReference>
<comment type="caution">
    <text evidence="9">The sequence shown here is derived from an EMBL/GenBank/DDBJ whole genome shotgun (WGS) entry which is preliminary data.</text>
</comment>
<name>A0A8J6AVF7_9EUKA</name>
<dbReference type="GO" id="GO:0055078">
    <property type="term" value="P:sodium ion homeostasis"/>
    <property type="evidence" value="ECO:0007669"/>
    <property type="project" value="TreeGrafter"/>
</dbReference>
<dbReference type="Proteomes" id="UP000717585">
    <property type="component" value="Unassembled WGS sequence"/>
</dbReference>
<dbReference type="InterPro" id="IPR004841">
    <property type="entry name" value="AA-permease/SLC12A_dom"/>
</dbReference>
<evidence type="ECO:0000256" key="4">
    <source>
        <dbReference type="ARBA" id="ARBA00023136"/>
    </source>
</evidence>
<comment type="subcellular location">
    <subcellularLocation>
        <location evidence="1">Membrane</location>
        <topology evidence="1">Multi-pass membrane protein</topology>
    </subcellularLocation>
</comment>
<keyword evidence="3 6" id="KW-1133">Transmembrane helix</keyword>
<feature type="transmembrane region" description="Helical" evidence="6">
    <location>
        <begin position="331"/>
        <end position="353"/>
    </location>
</feature>
<keyword evidence="4 6" id="KW-0472">Membrane</keyword>
<accession>A0A8J6AVF7</accession>
<dbReference type="GO" id="GO:0016020">
    <property type="term" value="C:membrane"/>
    <property type="evidence" value="ECO:0007669"/>
    <property type="project" value="UniProtKB-SubCell"/>
</dbReference>
<dbReference type="PANTHER" id="PTHR11827">
    <property type="entry name" value="SOLUTE CARRIER FAMILY 12, CATION COTRANSPORTERS"/>
    <property type="match status" value="1"/>
</dbReference>
<feature type="compositionally biased region" description="Acidic residues" evidence="5">
    <location>
        <begin position="868"/>
        <end position="879"/>
    </location>
</feature>
<feature type="transmembrane region" description="Helical" evidence="6">
    <location>
        <begin position="248"/>
        <end position="267"/>
    </location>
</feature>
<evidence type="ECO:0000313" key="9">
    <source>
        <dbReference type="EMBL" id="KAG9395188.1"/>
    </source>
</evidence>
<dbReference type="Pfam" id="PF03522">
    <property type="entry name" value="SLC12"/>
    <property type="match status" value="3"/>
</dbReference>
<dbReference type="InterPro" id="IPR018491">
    <property type="entry name" value="SLC12_C"/>
</dbReference>
<evidence type="ECO:0000313" key="10">
    <source>
        <dbReference type="Proteomes" id="UP000717585"/>
    </source>
</evidence>
<evidence type="ECO:0000256" key="3">
    <source>
        <dbReference type="ARBA" id="ARBA00022989"/>
    </source>
</evidence>
<evidence type="ECO:0000256" key="2">
    <source>
        <dbReference type="ARBA" id="ARBA00022692"/>
    </source>
</evidence>
<dbReference type="Pfam" id="PF00324">
    <property type="entry name" value="AA_permease"/>
    <property type="match status" value="2"/>
</dbReference>
<feature type="transmembrane region" description="Helical" evidence="6">
    <location>
        <begin position="397"/>
        <end position="418"/>
    </location>
</feature>
<keyword evidence="10" id="KW-1185">Reference proteome</keyword>
<keyword evidence="2 6" id="KW-0812">Transmembrane</keyword>
<organism evidence="9 10">
    <name type="scientific">Carpediemonas membranifera</name>
    <dbReference type="NCBI Taxonomy" id="201153"/>
    <lineage>
        <taxon>Eukaryota</taxon>
        <taxon>Metamonada</taxon>
        <taxon>Carpediemonas-like organisms</taxon>
        <taxon>Carpediemonas</taxon>
    </lineage>
</organism>
<feature type="transmembrane region" description="Helical" evidence="6">
    <location>
        <begin position="374"/>
        <end position="391"/>
    </location>
</feature>
<dbReference type="PANTHER" id="PTHR11827:SF103">
    <property type="entry name" value="SODIUM CHLORIDE COTRANSPORTER 69, ISOFORM E"/>
    <property type="match status" value="1"/>
</dbReference>
<evidence type="ECO:0000259" key="7">
    <source>
        <dbReference type="Pfam" id="PF00324"/>
    </source>
</evidence>
<dbReference type="GO" id="GO:0055075">
    <property type="term" value="P:potassium ion homeostasis"/>
    <property type="evidence" value="ECO:0007669"/>
    <property type="project" value="TreeGrafter"/>
</dbReference>
<feature type="transmembrane region" description="Helical" evidence="6">
    <location>
        <begin position="81"/>
        <end position="102"/>
    </location>
</feature>
<feature type="domain" description="Amino acid permease/ SLC12A" evidence="7">
    <location>
        <begin position="232"/>
        <end position="512"/>
    </location>
</feature>
<feature type="domain" description="Amino acid permease/ SLC12A" evidence="7">
    <location>
        <begin position="87"/>
        <end position="219"/>
    </location>
</feature>